<dbReference type="InterPro" id="IPR036812">
    <property type="entry name" value="NAD(P)_OxRdtase_dom_sf"/>
</dbReference>
<dbReference type="Pfam" id="PF00248">
    <property type="entry name" value="Aldo_ket_red"/>
    <property type="match status" value="1"/>
</dbReference>
<name>A0ABQ2D411_9BACI</name>
<dbReference type="InterPro" id="IPR023210">
    <property type="entry name" value="NADP_OxRdtase_dom"/>
</dbReference>
<organism evidence="2 3">
    <name type="scientific">Virgibacillus kapii</name>
    <dbReference type="NCBI Taxonomy" id="1638645"/>
    <lineage>
        <taxon>Bacteria</taxon>
        <taxon>Bacillati</taxon>
        <taxon>Bacillota</taxon>
        <taxon>Bacilli</taxon>
        <taxon>Bacillales</taxon>
        <taxon>Bacillaceae</taxon>
        <taxon>Virgibacillus</taxon>
    </lineage>
</organism>
<dbReference type="SUPFAM" id="SSF51430">
    <property type="entry name" value="NAD(P)-linked oxidoreductase"/>
    <property type="match status" value="1"/>
</dbReference>
<dbReference type="EMBL" id="BMPN01000001">
    <property type="protein sequence ID" value="GGJ42223.1"/>
    <property type="molecule type" value="Genomic_DNA"/>
</dbReference>
<dbReference type="Gene3D" id="3.20.20.100">
    <property type="entry name" value="NADP-dependent oxidoreductase domain"/>
    <property type="match status" value="1"/>
</dbReference>
<evidence type="ECO:0000259" key="1">
    <source>
        <dbReference type="Pfam" id="PF00248"/>
    </source>
</evidence>
<feature type="domain" description="NADP-dependent oxidoreductase" evidence="1">
    <location>
        <begin position="2"/>
        <end position="48"/>
    </location>
</feature>
<protein>
    <recommendedName>
        <fullName evidence="1">NADP-dependent oxidoreductase domain-containing protein</fullName>
    </recommendedName>
</protein>
<gene>
    <name evidence="2" type="ORF">GCM10007111_00530</name>
</gene>
<sequence>MHIVLAWYFTRPSVDIIIPGAKRPEQVLSNKRAAEIALSEADVQLISNIFG</sequence>
<evidence type="ECO:0000313" key="2">
    <source>
        <dbReference type="EMBL" id="GGJ42223.1"/>
    </source>
</evidence>
<accession>A0ABQ2D411</accession>
<evidence type="ECO:0000313" key="3">
    <source>
        <dbReference type="Proteomes" id="UP000634435"/>
    </source>
</evidence>
<comment type="caution">
    <text evidence="2">The sequence shown here is derived from an EMBL/GenBank/DDBJ whole genome shotgun (WGS) entry which is preliminary data.</text>
</comment>
<dbReference type="Proteomes" id="UP000634435">
    <property type="component" value="Unassembled WGS sequence"/>
</dbReference>
<proteinExistence type="predicted"/>
<keyword evidence="3" id="KW-1185">Reference proteome</keyword>
<reference evidence="3" key="1">
    <citation type="journal article" date="2019" name="Int. J. Syst. Evol. Microbiol.">
        <title>The Global Catalogue of Microorganisms (GCM) 10K type strain sequencing project: providing services to taxonomists for standard genome sequencing and annotation.</title>
        <authorList>
            <consortium name="The Broad Institute Genomics Platform"/>
            <consortium name="The Broad Institute Genome Sequencing Center for Infectious Disease"/>
            <person name="Wu L."/>
            <person name="Ma J."/>
        </authorList>
    </citation>
    <scope>NUCLEOTIDE SEQUENCE [LARGE SCALE GENOMIC DNA]</scope>
    <source>
        <strain evidence="3">JCM 30071</strain>
    </source>
</reference>